<dbReference type="RefSeq" id="WP_197312468.1">
    <property type="nucleotide sequence ID" value="NZ_JADZLT010000054.1"/>
</dbReference>
<feature type="binding site" evidence="4">
    <location>
        <begin position="144"/>
        <end position="152"/>
    </location>
    <ligand>
        <name>ATP</name>
        <dbReference type="ChEBI" id="CHEBI:30616"/>
    </ligand>
</feature>
<evidence type="ECO:0000256" key="5">
    <source>
        <dbReference type="RuleBase" id="RU361279"/>
    </source>
</evidence>
<dbReference type="PANTHER" id="PTHR23407">
    <property type="entry name" value="ATPASE INHIBITOR/5-FORMYLTETRAHYDROFOLATE CYCLO-LIGASE"/>
    <property type="match status" value="1"/>
</dbReference>
<dbReference type="InterPro" id="IPR037171">
    <property type="entry name" value="NagB/RpiA_transferase-like"/>
</dbReference>
<comment type="caution">
    <text evidence="6">The sequence shown here is derived from an EMBL/GenBank/DDBJ whole genome shotgun (WGS) entry which is preliminary data.</text>
</comment>
<keyword evidence="5" id="KW-0460">Magnesium</keyword>
<feature type="binding site" evidence="4">
    <location>
        <begin position="19"/>
        <end position="23"/>
    </location>
    <ligand>
        <name>ATP</name>
        <dbReference type="ChEBI" id="CHEBI:30616"/>
    </ligand>
</feature>
<evidence type="ECO:0000256" key="4">
    <source>
        <dbReference type="PIRSR" id="PIRSR006806-1"/>
    </source>
</evidence>
<comment type="cofactor">
    <cofactor evidence="5">
        <name>Mg(2+)</name>
        <dbReference type="ChEBI" id="CHEBI:18420"/>
    </cofactor>
</comment>
<dbReference type="Gene3D" id="3.40.50.10420">
    <property type="entry name" value="NagB/RpiA/CoA transferase-like"/>
    <property type="match status" value="1"/>
</dbReference>
<dbReference type="InterPro" id="IPR024185">
    <property type="entry name" value="FTHF_cligase-like_sf"/>
</dbReference>
<organism evidence="6 7">
    <name type="scientific">Methylobrevis albus</name>
    <dbReference type="NCBI Taxonomy" id="2793297"/>
    <lineage>
        <taxon>Bacteria</taxon>
        <taxon>Pseudomonadati</taxon>
        <taxon>Pseudomonadota</taxon>
        <taxon>Alphaproteobacteria</taxon>
        <taxon>Hyphomicrobiales</taxon>
        <taxon>Pleomorphomonadaceae</taxon>
        <taxon>Methylobrevis</taxon>
    </lineage>
</organism>
<evidence type="ECO:0000256" key="3">
    <source>
        <dbReference type="ARBA" id="ARBA00022840"/>
    </source>
</evidence>
<dbReference type="PANTHER" id="PTHR23407:SF1">
    <property type="entry name" value="5-FORMYLTETRAHYDROFOLATE CYCLO-LIGASE"/>
    <property type="match status" value="1"/>
</dbReference>
<dbReference type="GO" id="GO:0009396">
    <property type="term" value="P:folic acid-containing compound biosynthetic process"/>
    <property type="evidence" value="ECO:0007669"/>
    <property type="project" value="TreeGrafter"/>
</dbReference>
<sequence length="212" mass="21868">MAVGRNPAGAGGEGAAAAKARLRAERLAARDAMPEAARAAASLALARHAERLALPPGCVVSAFLPIRSEIDPRPLLDALHQRAGIRIGLPIILKTGGLFFRAWTPGDALVPLGFGTSGPAGSAPVVVPDLVLAPLSAFDRRGGRIGYGKAHYDQTIARFHAEGHFPRVVGLAFACQEVGAVPVEPHDIPLEAVLTEAEWIDAAPAAGGEAHA</sequence>
<evidence type="ECO:0000256" key="2">
    <source>
        <dbReference type="ARBA" id="ARBA00022741"/>
    </source>
</evidence>
<dbReference type="Proteomes" id="UP000631694">
    <property type="component" value="Unassembled WGS sequence"/>
</dbReference>
<dbReference type="AlphaFoldDB" id="A0A931I358"/>
<protein>
    <recommendedName>
        <fullName evidence="5">5-formyltetrahydrofolate cyclo-ligase</fullName>
        <ecNumber evidence="5">6.3.3.2</ecNumber>
    </recommendedName>
</protein>
<dbReference type="GO" id="GO:0005524">
    <property type="term" value="F:ATP binding"/>
    <property type="evidence" value="ECO:0007669"/>
    <property type="project" value="UniProtKB-KW"/>
</dbReference>
<gene>
    <name evidence="6" type="ORF">I5731_16300</name>
</gene>
<keyword evidence="6" id="KW-0436">Ligase</keyword>
<evidence type="ECO:0000313" key="7">
    <source>
        <dbReference type="Proteomes" id="UP000631694"/>
    </source>
</evidence>
<dbReference type="InterPro" id="IPR002698">
    <property type="entry name" value="FTHF_cligase"/>
</dbReference>
<evidence type="ECO:0000256" key="1">
    <source>
        <dbReference type="ARBA" id="ARBA00010638"/>
    </source>
</evidence>
<feature type="binding site" evidence="4">
    <location>
        <position position="64"/>
    </location>
    <ligand>
        <name>substrate</name>
    </ligand>
</feature>
<feature type="binding site" evidence="4">
    <location>
        <position position="69"/>
    </location>
    <ligand>
        <name>substrate</name>
    </ligand>
</feature>
<keyword evidence="7" id="KW-1185">Reference proteome</keyword>
<keyword evidence="2 4" id="KW-0547">Nucleotide-binding</keyword>
<comment type="similarity">
    <text evidence="1 5">Belongs to the 5-formyltetrahydrofolate cyclo-ligase family.</text>
</comment>
<dbReference type="PIRSF" id="PIRSF006806">
    <property type="entry name" value="FTHF_cligase"/>
    <property type="match status" value="1"/>
</dbReference>
<dbReference type="GO" id="GO:0030272">
    <property type="term" value="F:5-formyltetrahydrofolate cyclo-ligase activity"/>
    <property type="evidence" value="ECO:0007669"/>
    <property type="project" value="UniProtKB-EC"/>
</dbReference>
<comment type="catalytic activity">
    <reaction evidence="5">
        <text>(6S)-5-formyl-5,6,7,8-tetrahydrofolate + ATP = (6R)-5,10-methenyltetrahydrofolate + ADP + phosphate</text>
        <dbReference type="Rhea" id="RHEA:10488"/>
        <dbReference type="ChEBI" id="CHEBI:30616"/>
        <dbReference type="ChEBI" id="CHEBI:43474"/>
        <dbReference type="ChEBI" id="CHEBI:57455"/>
        <dbReference type="ChEBI" id="CHEBI:57457"/>
        <dbReference type="ChEBI" id="CHEBI:456216"/>
        <dbReference type="EC" id="6.3.3.2"/>
    </reaction>
</comment>
<keyword evidence="3 4" id="KW-0067">ATP-binding</keyword>
<proteinExistence type="inferred from homology"/>
<dbReference type="GO" id="GO:0046872">
    <property type="term" value="F:metal ion binding"/>
    <property type="evidence" value="ECO:0007669"/>
    <property type="project" value="UniProtKB-KW"/>
</dbReference>
<name>A0A931I358_9HYPH</name>
<keyword evidence="5" id="KW-0479">Metal-binding</keyword>
<dbReference type="Pfam" id="PF01812">
    <property type="entry name" value="5-FTHF_cyc-lig"/>
    <property type="match status" value="1"/>
</dbReference>
<accession>A0A931I358</accession>
<dbReference type="EMBL" id="JADZLT010000054">
    <property type="protein sequence ID" value="MBH0239387.1"/>
    <property type="molecule type" value="Genomic_DNA"/>
</dbReference>
<evidence type="ECO:0000313" key="6">
    <source>
        <dbReference type="EMBL" id="MBH0239387.1"/>
    </source>
</evidence>
<dbReference type="GO" id="GO:0035999">
    <property type="term" value="P:tetrahydrofolate interconversion"/>
    <property type="evidence" value="ECO:0007669"/>
    <property type="project" value="TreeGrafter"/>
</dbReference>
<dbReference type="EC" id="6.3.3.2" evidence="5"/>
<reference evidence="6" key="1">
    <citation type="submission" date="2020-12" db="EMBL/GenBank/DDBJ databases">
        <title>Methylobrevis albus sp. nov., isolated from fresh water lack sediment.</title>
        <authorList>
            <person name="Zou Q."/>
        </authorList>
    </citation>
    <scope>NUCLEOTIDE SEQUENCE</scope>
    <source>
        <strain evidence="6">L22</strain>
    </source>
</reference>
<dbReference type="SUPFAM" id="SSF100950">
    <property type="entry name" value="NagB/RpiA/CoA transferase-like"/>
    <property type="match status" value="1"/>
</dbReference>
<dbReference type="NCBIfam" id="TIGR02727">
    <property type="entry name" value="MTHFS_bact"/>
    <property type="match status" value="1"/>
</dbReference>